<dbReference type="KEGG" id="afq:AFA_15445"/>
<proteinExistence type="predicted"/>
<accession>A0AB33CX37</accession>
<evidence type="ECO:0000313" key="2">
    <source>
        <dbReference type="EMBL" id="ASR90729.1"/>
    </source>
</evidence>
<dbReference type="EMBL" id="CP021641">
    <property type="protein sequence ID" value="ASR90729.1"/>
    <property type="molecule type" value="Genomic_DNA"/>
</dbReference>
<name>A0AB33CX37_ALCFA</name>
<keyword evidence="1" id="KW-1133">Transmembrane helix</keyword>
<keyword evidence="1" id="KW-0812">Transmembrane</keyword>
<sequence length="65" mass="7292">MFLTLLFSAVLTFHVLVLSGGGRRRKQWFWYVFIGLIALLLSLQIDFVVLSDRRIDGLAFGGSCG</sequence>
<reference evidence="2 3" key="1">
    <citation type="submission" date="2017-05" db="EMBL/GenBank/DDBJ databases">
        <authorList>
            <person name="Qiu J.G."/>
            <person name="He J."/>
        </authorList>
    </citation>
    <scope>NUCLEOTIDE SEQUENCE [LARGE SCALE GENOMIC DNA]</scope>
    <source>
        <strain evidence="2 3">JQ135</strain>
    </source>
</reference>
<dbReference type="RefSeq" id="WP_094197698.1">
    <property type="nucleotide sequence ID" value="NZ_CP021641.1"/>
</dbReference>
<keyword evidence="1" id="KW-0472">Membrane</keyword>
<evidence type="ECO:0000256" key="1">
    <source>
        <dbReference type="SAM" id="Phobius"/>
    </source>
</evidence>
<evidence type="ECO:0000313" key="3">
    <source>
        <dbReference type="Proteomes" id="UP000214561"/>
    </source>
</evidence>
<gene>
    <name evidence="2" type="ORF">AFA_15445</name>
</gene>
<feature type="transmembrane region" description="Helical" evidence="1">
    <location>
        <begin position="29"/>
        <end position="50"/>
    </location>
</feature>
<protein>
    <submittedName>
        <fullName evidence="2">Uncharacterized protein</fullName>
    </submittedName>
</protein>
<dbReference type="Proteomes" id="UP000214561">
    <property type="component" value="Chromosome"/>
</dbReference>
<organism evidence="2 3">
    <name type="scientific">Alcaligenes faecalis</name>
    <dbReference type="NCBI Taxonomy" id="511"/>
    <lineage>
        <taxon>Bacteria</taxon>
        <taxon>Pseudomonadati</taxon>
        <taxon>Pseudomonadota</taxon>
        <taxon>Betaproteobacteria</taxon>
        <taxon>Burkholderiales</taxon>
        <taxon>Alcaligenaceae</taxon>
        <taxon>Alcaligenes</taxon>
    </lineage>
</organism>
<dbReference type="AlphaFoldDB" id="A0AB33CX37"/>